<evidence type="ECO:0000313" key="15">
    <source>
        <dbReference type="RefSeq" id="XP_055872009.1"/>
    </source>
</evidence>
<comment type="pathway">
    <text evidence="1 13">Nitrogen metabolism; urea cycle; L-ornithine and urea from L-arginine: step 1/1.</text>
</comment>
<evidence type="ECO:0000256" key="3">
    <source>
        <dbReference type="ARBA" id="ARBA00018123"/>
    </source>
</evidence>
<evidence type="ECO:0000256" key="6">
    <source>
        <dbReference type="ARBA" id="ARBA00022723"/>
    </source>
</evidence>
<feature type="binding site" evidence="10">
    <location>
        <position position="129"/>
    </location>
    <ligand>
        <name>Mn(2+)</name>
        <dbReference type="ChEBI" id="CHEBI:29035"/>
        <label>1</label>
    </ligand>
</feature>
<dbReference type="GO" id="GO:0005829">
    <property type="term" value="C:cytosol"/>
    <property type="evidence" value="ECO:0007669"/>
    <property type="project" value="TreeGrafter"/>
</dbReference>
<dbReference type="AlphaFoldDB" id="A0A9W2ZAT7"/>
<protein>
    <recommendedName>
        <fullName evidence="3 13">Arginase</fullName>
        <ecNumber evidence="2 13">3.5.3.1</ecNumber>
    </recommendedName>
</protein>
<evidence type="ECO:0000256" key="4">
    <source>
        <dbReference type="ARBA" id="ARBA00022436"/>
    </source>
</evidence>
<dbReference type="PROSITE" id="PS51409">
    <property type="entry name" value="ARGINASE_2"/>
    <property type="match status" value="1"/>
</dbReference>
<keyword evidence="14" id="KW-1185">Reference proteome</keyword>
<feature type="binding site" evidence="10">
    <location>
        <position position="131"/>
    </location>
    <ligand>
        <name>Mn(2+)</name>
        <dbReference type="ChEBI" id="CHEBI:29035"/>
        <label>1</label>
    </ligand>
</feature>
<dbReference type="RefSeq" id="XP_055872010.1">
    <property type="nucleotide sequence ID" value="XM_056016035.1"/>
</dbReference>
<sequence>MSGTMATHRKTVGIIGVPFSDGQPKAGTEDGPKCLRDAGVVATLEKLGHTVEDHHDILVDKNLLGKSNCPKTKNNLSVSDVNQKLSKKVAETVAKKQTAVVIGGDHSLGIGSIQGHAKVEPHLVVIWIDAHADINTPNTSTTHNMHGMPLSFVVKELEKEIPGDVMPWCKPCISAKQIVYIGLRDVDPGERKIIEDRGIKSFSMQEVDELGIVETLRQALEHVDPKHKAPIHVSFDIDSVDPQYTPSTGTAVSGGLTLREMFYIAETISKTGRLSVLDVAEVNPRIAEQHAQKTVQNTMDVIASFFGRRREGNYIKQ</sequence>
<dbReference type="InterPro" id="IPR020855">
    <property type="entry name" value="Ureohydrolase_Mn_BS"/>
</dbReference>
<comment type="catalytic activity">
    <reaction evidence="9 13">
        <text>L-arginine + H2O = urea + L-ornithine</text>
        <dbReference type="Rhea" id="RHEA:20569"/>
        <dbReference type="ChEBI" id="CHEBI:15377"/>
        <dbReference type="ChEBI" id="CHEBI:16199"/>
        <dbReference type="ChEBI" id="CHEBI:32682"/>
        <dbReference type="ChEBI" id="CHEBI:46911"/>
        <dbReference type="EC" id="3.5.3.1"/>
    </reaction>
</comment>
<evidence type="ECO:0000256" key="13">
    <source>
        <dbReference type="RuleBase" id="RU361159"/>
    </source>
</evidence>
<dbReference type="InterPro" id="IPR006035">
    <property type="entry name" value="Ureohydrolase"/>
</dbReference>
<proteinExistence type="inferred from homology"/>
<keyword evidence="8 10" id="KW-0464">Manganese</keyword>
<accession>A0A9W2ZAT7</accession>
<dbReference type="FunFam" id="3.40.800.10:FF:000005">
    <property type="entry name" value="Arginase"/>
    <property type="match status" value="1"/>
</dbReference>
<dbReference type="OMA" id="YKEFRYA"/>
<keyword evidence="5 13" id="KW-0056">Arginine metabolism</keyword>
<dbReference type="CDD" id="cd09989">
    <property type="entry name" value="Arginase"/>
    <property type="match status" value="1"/>
</dbReference>
<dbReference type="GO" id="GO:0010121">
    <property type="term" value="P:L-arginine catabolic process to proline via ornithine"/>
    <property type="evidence" value="ECO:0007669"/>
    <property type="project" value="UniProtKB-ARBA"/>
</dbReference>
<dbReference type="InterPro" id="IPR023696">
    <property type="entry name" value="Ureohydrolase_dom_sf"/>
</dbReference>
<keyword evidence="4 13" id="KW-0835">Urea cycle</keyword>
<dbReference type="Gene3D" id="3.40.800.10">
    <property type="entry name" value="Ureohydrolase domain"/>
    <property type="match status" value="1"/>
</dbReference>
<keyword evidence="7 12" id="KW-0378">Hydrolase</keyword>
<evidence type="ECO:0000256" key="9">
    <source>
        <dbReference type="ARBA" id="ARBA00047391"/>
    </source>
</evidence>
<dbReference type="GO" id="GO:0004053">
    <property type="term" value="F:arginase activity"/>
    <property type="evidence" value="ECO:0007669"/>
    <property type="project" value="UniProtKB-EC"/>
</dbReference>
<evidence type="ECO:0000256" key="2">
    <source>
        <dbReference type="ARBA" id="ARBA00012168"/>
    </source>
</evidence>
<dbReference type="Proteomes" id="UP001165740">
    <property type="component" value="Chromosome 17"/>
</dbReference>
<dbReference type="InterPro" id="IPR014033">
    <property type="entry name" value="Arginase"/>
</dbReference>
<evidence type="ECO:0000313" key="16">
    <source>
        <dbReference type="RefSeq" id="XP_055872010.1"/>
    </source>
</evidence>
<dbReference type="Pfam" id="PF00491">
    <property type="entry name" value="Arginase"/>
    <property type="match status" value="1"/>
</dbReference>
<dbReference type="PRINTS" id="PR00116">
    <property type="entry name" value="ARGINASE"/>
</dbReference>
<evidence type="ECO:0000256" key="11">
    <source>
        <dbReference type="PROSITE-ProRule" id="PRU00742"/>
    </source>
</evidence>
<comment type="similarity">
    <text evidence="11 12">Belongs to the arginase family.</text>
</comment>
<dbReference type="PANTHER" id="PTHR43782:SF3">
    <property type="entry name" value="ARGINASE"/>
    <property type="match status" value="1"/>
</dbReference>
<dbReference type="GeneID" id="106071794"/>
<organism evidence="14 16">
    <name type="scientific">Biomphalaria glabrata</name>
    <name type="common">Bloodfluke planorb</name>
    <name type="synonym">Freshwater snail</name>
    <dbReference type="NCBI Taxonomy" id="6526"/>
    <lineage>
        <taxon>Eukaryota</taxon>
        <taxon>Metazoa</taxon>
        <taxon>Spiralia</taxon>
        <taxon>Lophotrochozoa</taxon>
        <taxon>Mollusca</taxon>
        <taxon>Gastropoda</taxon>
        <taxon>Heterobranchia</taxon>
        <taxon>Euthyneura</taxon>
        <taxon>Panpulmonata</taxon>
        <taxon>Hygrophila</taxon>
        <taxon>Lymnaeoidea</taxon>
        <taxon>Planorbidae</taxon>
        <taxon>Biomphalaria</taxon>
    </lineage>
</organism>
<dbReference type="OrthoDB" id="9992747at2759"/>
<comment type="cofactor">
    <cofactor evidence="10 13">
        <name>Mn(2+)</name>
        <dbReference type="ChEBI" id="CHEBI:29035"/>
    </cofactor>
    <text evidence="10 13">Binds 2 manganese ions per subunit.</text>
</comment>
<gene>
    <name evidence="15 16" type="primary">LOC106071794</name>
</gene>
<feature type="binding site" evidence="10">
    <location>
        <position position="238"/>
    </location>
    <ligand>
        <name>Mn(2+)</name>
        <dbReference type="ChEBI" id="CHEBI:29035"/>
        <label>1</label>
    </ligand>
</feature>
<dbReference type="GO" id="GO:0000050">
    <property type="term" value="P:urea cycle"/>
    <property type="evidence" value="ECO:0007669"/>
    <property type="project" value="UniProtKB-KW"/>
</dbReference>
<feature type="binding site" evidence="10">
    <location>
        <position position="133"/>
    </location>
    <ligand>
        <name>Mn(2+)</name>
        <dbReference type="ChEBI" id="CHEBI:29035"/>
        <label>1</label>
    </ligand>
</feature>
<evidence type="ECO:0000256" key="5">
    <source>
        <dbReference type="ARBA" id="ARBA00022503"/>
    </source>
</evidence>
<dbReference type="NCBIfam" id="TIGR01229">
    <property type="entry name" value="rocF_arginase"/>
    <property type="match status" value="1"/>
</dbReference>
<name>A0A9W2ZAT7_BIOGL</name>
<evidence type="ECO:0000256" key="10">
    <source>
        <dbReference type="PIRSR" id="PIRSR036979-1"/>
    </source>
</evidence>
<keyword evidence="6 10" id="KW-0479">Metal-binding</keyword>
<dbReference type="SUPFAM" id="SSF52768">
    <property type="entry name" value="Arginase/deacetylase"/>
    <property type="match status" value="1"/>
</dbReference>
<dbReference type="GO" id="GO:0030145">
    <property type="term" value="F:manganese ion binding"/>
    <property type="evidence" value="ECO:0007669"/>
    <property type="project" value="TreeGrafter"/>
</dbReference>
<dbReference type="PROSITE" id="PS01053">
    <property type="entry name" value="ARGINASE_1"/>
    <property type="match status" value="1"/>
</dbReference>
<evidence type="ECO:0000256" key="7">
    <source>
        <dbReference type="ARBA" id="ARBA00022801"/>
    </source>
</evidence>
<evidence type="ECO:0000256" key="8">
    <source>
        <dbReference type="ARBA" id="ARBA00023211"/>
    </source>
</evidence>
<dbReference type="RefSeq" id="XP_055872009.1">
    <property type="nucleotide sequence ID" value="XM_056016034.1"/>
</dbReference>
<dbReference type="PANTHER" id="PTHR43782">
    <property type="entry name" value="ARGINASE"/>
    <property type="match status" value="1"/>
</dbReference>
<feature type="binding site" evidence="10">
    <location>
        <position position="106"/>
    </location>
    <ligand>
        <name>Mn(2+)</name>
        <dbReference type="ChEBI" id="CHEBI:29035"/>
        <label>1</label>
    </ligand>
</feature>
<evidence type="ECO:0000256" key="1">
    <source>
        <dbReference type="ARBA" id="ARBA00005098"/>
    </source>
</evidence>
<reference evidence="15 16" key="1">
    <citation type="submission" date="2025-04" db="UniProtKB">
        <authorList>
            <consortium name="RefSeq"/>
        </authorList>
    </citation>
    <scope>IDENTIFICATION</scope>
</reference>
<dbReference type="GO" id="GO:0005634">
    <property type="term" value="C:nucleus"/>
    <property type="evidence" value="ECO:0007669"/>
    <property type="project" value="TreeGrafter"/>
</dbReference>
<feature type="binding site" evidence="10">
    <location>
        <position position="236"/>
    </location>
    <ligand>
        <name>Mn(2+)</name>
        <dbReference type="ChEBI" id="CHEBI:29035"/>
        <label>1</label>
    </ligand>
</feature>
<evidence type="ECO:0000313" key="14">
    <source>
        <dbReference type="Proteomes" id="UP001165740"/>
    </source>
</evidence>
<dbReference type="EC" id="3.5.3.1" evidence="2 13"/>
<evidence type="ECO:0000256" key="12">
    <source>
        <dbReference type="RuleBase" id="RU003684"/>
    </source>
</evidence>
<dbReference type="PIRSF" id="PIRSF036979">
    <property type="entry name" value="Arginase"/>
    <property type="match status" value="1"/>
</dbReference>